<name>A0ABD5K3F4_9HYPH</name>
<dbReference type="Proteomes" id="UP001362311">
    <property type="component" value="Unassembled WGS sequence"/>
</dbReference>
<protein>
    <submittedName>
        <fullName evidence="2">Rid family hydrolase</fullName>
    </submittedName>
</protein>
<dbReference type="Gene3D" id="3.30.1330.40">
    <property type="entry name" value="RutC-like"/>
    <property type="match status" value="1"/>
</dbReference>
<dbReference type="RefSeq" id="WP_339441773.1">
    <property type="nucleotide sequence ID" value="NZ_JBBHKQ010000002.1"/>
</dbReference>
<dbReference type="InterPro" id="IPR035959">
    <property type="entry name" value="RutC-like_sf"/>
</dbReference>
<gene>
    <name evidence="2" type="ORF">WIX40_20370</name>
</gene>
<dbReference type="AlphaFoldDB" id="A0ABD5K3F4"/>
<dbReference type="PANTHER" id="PTHR11803">
    <property type="entry name" value="2-IMINOBUTANOATE/2-IMINOPROPANOATE DEAMINASE RIDA"/>
    <property type="match status" value="1"/>
</dbReference>
<dbReference type="PANTHER" id="PTHR11803:SF58">
    <property type="entry name" value="PROTEIN HMF1-RELATED"/>
    <property type="match status" value="1"/>
</dbReference>
<dbReference type="SUPFAM" id="SSF55298">
    <property type="entry name" value="YjgF-like"/>
    <property type="match status" value="1"/>
</dbReference>
<comment type="similarity">
    <text evidence="1">Belongs to the RutC family.</text>
</comment>
<keyword evidence="2" id="KW-0378">Hydrolase</keyword>
<organism evidence="2 3">
    <name type="scientific">Ochrobactrum teleogrylli</name>
    <dbReference type="NCBI Taxonomy" id="2479765"/>
    <lineage>
        <taxon>Bacteria</taxon>
        <taxon>Pseudomonadati</taxon>
        <taxon>Pseudomonadota</taxon>
        <taxon>Alphaproteobacteria</taxon>
        <taxon>Hyphomicrobiales</taxon>
        <taxon>Brucellaceae</taxon>
        <taxon>Brucella/Ochrobactrum group</taxon>
        <taxon>Ochrobactrum</taxon>
    </lineage>
</organism>
<dbReference type="EMBL" id="JBBHKQ010000002">
    <property type="protein sequence ID" value="MEJ5902456.1"/>
    <property type="molecule type" value="Genomic_DNA"/>
</dbReference>
<proteinExistence type="inferred from homology"/>
<accession>A0ABD5K3F4</accession>
<comment type="caution">
    <text evidence="2">The sequence shown here is derived from an EMBL/GenBank/DDBJ whole genome shotgun (WGS) entry which is preliminary data.</text>
</comment>
<sequence length="136" mass="15236">MTRRIINVPANSPLFPSQAEFEKYGYSPAVSAGGLLFISGQVALEPDGSVSDDITEQMDFVFQKTFEVLRWAGLTKDDLVEIYSYHVNLPEYFSQFIAVKEKYLTSSFPAWTALGVEALGLPELKIEMRSIAAFRD</sequence>
<reference evidence="2 3" key="1">
    <citation type="submission" date="2024-03" db="EMBL/GenBank/DDBJ databases">
        <title>Reference genomes for the five species model microbial community.</title>
        <authorList>
            <person name="Padfield D."/>
        </authorList>
    </citation>
    <scope>NUCLEOTIDE SEQUENCE [LARGE SCALE GENOMIC DNA]</scope>
    <source>
        <strain evidence="2 3">AB1</strain>
    </source>
</reference>
<dbReference type="Pfam" id="PF01042">
    <property type="entry name" value="Ribonuc_L-PSP"/>
    <property type="match status" value="1"/>
</dbReference>
<evidence type="ECO:0000313" key="3">
    <source>
        <dbReference type="Proteomes" id="UP001362311"/>
    </source>
</evidence>
<evidence type="ECO:0000256" key="1">
    <source>
        <dbReference type="ARBA" id="ARBA00010552"/>
    </source>
</evidence>
<dbReference type="InterPro" id="IPR006175">
    <property type="entry name" value="YjgF/YER057c/UK114"/>
</dbReference>
<dbReference type="GO" id="GO:0016787">
    <property type="term" value="F:hydrolase activity"/>
    <property type="evidence" value="ECO:0007669"/>
    <property type="project" value="UniProtKB-KW"/>
</dbReference>
<evidence type="ECO:0000313" key="2">
    <source>
        <dbReference type="EMBL" id="MEJ5902456.1"/>
    </source>
</evidence>